<dbReference type="InterPro" id="IPR056526">
    <property type="entry name" value="TRASH_HVO_1752"/>
</dbReference>
<dbReference type="InterPro" id="IPR019885">
    <property type="entry name" value="Tscrpt_reg_HTH_AsnC-type_CS"/>
</dbReference>
<evidence type="ECO:0000259" key="4">
    <source>
        <dbReference type="PROSITE" id="PS50956"/>
    </source>
</evidence>
<keyword evidence="6" id="KW-1185">Reference proteome</keyword>
<dbReference type="Gene3D" id="1.10.10.10">
    <property type="entry name" value="Winged helix-like DNA-binding domain superfamily/Winged helix DNA-binding domain"/>
    <property type="match status" value="1"/>
</dbReference>
<evidence type="ECO:0000313" key="6">
    <source>
        <dbReference type="Proteomes" id="UP000011867"/>
    </source>
</evidence>
<dbReference type="PRINTS" id="PR00033">
    <property type="entry name" value="HTHASNC"/>
</dbReference>
<dbReference type="PANTHER" id="PTHR30154">
    <property type="entry name" value="LEUCINE-RESPONSIVE REGULATORY PROTEIN"/>
    <property type="match status" value="1"/>
</dbReference>
<dbReference type="KEGG" id="nmo:Nmlp_2795"/>
<dbReference type="GO" id="GO:0043565">
    <property type="term" value="F:sequence-specific DNA binding"/>
    <property type="evidence" value="ECO:0007669"/>
    <property type="project" value="InterPro"/>
</dbReference>
<dbReference type="GO" id="GO:0043200">
    <property type="term" value="P:response to amino acid"/>
    <property type="evidence" value="ECO:0007669"/>
    <property type="project" value="TreeGrafter"/>
</dbReference>
<dbReference type="PROSITE" id="PS00519">
    <property type="entry name" value="HTH_ASNC_1"/>
    <property type="match status" value="1"/>
</dbReference>
<dbReference type="AlphaFoldDB" id="M1Y364"/>
<dbReference type="Pfam" id="PF24273">
    <property type="entry name" value="TRASH_HVO_1752_C"/>
    <property type="match status" value="1"/>
</dbReference>
<sequence>MRDLDETDRELLRLLLEDGRAAYNELADAVGLSPPAVSDRIDRLRELGVIERFTVDVDRSRLREGTRLAVTLGAVPGETATVREALADVTGVEYVFATADGRLFVVGTFPDADVESTLSPALSTGAIERVDVSPLAAADWHPALGDATLGLECVECGNSVTVEGVSATIDGERYEFCCASCQARFEDRYEAFSEGA</sequence>
<name>M1Y364_NATM8</name>
<reference evidence="5 6" key="1">
    <citation type="journal article" date="2013" name="Genome Announc.">
        <title>Genome of the haloarchaeon Natronomonas moolapensis, a neutrophilic member of a previously haloalkaliphilic genus.</title>
        <authorList>
            <person name="Dyall-Smith M.L."/>
            <person name="Pfeiffer F."/>
            <person name="Oberwinkler T."/>
            <person name="Klee K."/>
            <person name="Rampp M."/>
            <person name="Palm P."/>
            <person name="Gross K."/>
            <person name="Schuster S.C."/>
            <person name="Oesterhelt D."/>
        </authorList>
    </citation>
    <scope>NUCLEOTIDE SEQUENCE [LARGE SCALE GENOMIC DNA]</scope>
    <source>
        <strain evidence="6">DSM 18674 / JCM 14361 / 8.8.11</strain>
    </source>
</reference>
<dbReference type="EMBL" id="HF582854">
    <property type="protein sequence ID" value="CCQ36947.1"/>
    <property type="molecule type" value="Genomic_DNA"/>
</dbReference>
<dbReference type="SMART" id="SM00746">
    <property type="entry name" value="TRASH"/>
    <property type="match status" value="1"/>
</dbReference>
<dbReference type="CDD" id="cd00090">
    <property type="entry name" value="HTH_ARSR"/>
    <property type="match status" value="1"/>
</dbReference>
<evidence type="ECO:0000256" key="1">
    <source>
        <dbReference type="ARBA" id="ARBA00023015"/>
    </source>
</evidence>
<keyword evidence="1" id="KW-0805">Transcription regulation</keyword>
<dbReference type="InterPro" id="IPR019888">
    <property type="entry name" value="Tscrpt_reg_AsnC-like"/>
</dbReference>
<gene>
    <name evidence="5" type="ordered locus">Nmlp_2795</name>
</gene>
<dbReference type="GeneID" id="14652420"/>
<dbReference type="PROSITE" id="PS50956">
    <property type="entry name" value="HTH_ASNC_2"/>
    <property type="match status" value="1"/>
</dbReference>
<dbReference type="OrthoDB" id="33200at2157"/>
<dbReference type="GO" id="GO:0005829">
    <property type="term" value="C:cytosol"/>
    <property type="evidence" value="ECO:0007669"/>
    <property type="project" value="TreeGrafter"/>
</dbReference>
<evidence type="ECO:0000256" key="2">
    <source>
        <dbReference type="ARBA" id="ARBA00023125"/>
    </source>
</evidence>
<dbReference type="InterPro" id="IPR036388">
    <property type="entry name" value="WH-like_DNA-bd_sf"/>
</dbReference>
<dbReference type="SUPFAM" id="SSF46785">
    <property type="entry name" value="Winged helix' DNA-binding domain"/>
    <property type="match status" value="1"/>
</dbReference>
<dbReference type="eggNOG" id="arCOG01585">
    <property type="taxonomic scope" value="Archaea"/>
</dbReference>
<dbReference type="Proteomes" id="UP000011867">
    <property type="component" value="Chromosome"/>
</dbReference>
<dbReference type="Pfam" id="PF13412">
    <property type="entry name" value="HTH_24"/>
    <property type="match status" value="1"/>
</dbReference>
<feature type="domain" description="HTH asnC-type" evidence="4">
    <location>
        <begin position="4"/>
        <end position="67"/>
    </location>
</feature>
<evidence type="ECO:0000256" key="3">
    <source>
        <dbReference type="ARBA" id="ARBA00023163"/>
    </source>
</evidence>
<accession>M1Y364</accession>
<dbReference type="InterPro" id="IPR036390">
    <property type="entry name" value="WH_DNA-bd_sf"/>
</dbReference>
<protein>
    <submittedName>
        <fullName evidence="5">Lrp/AsnC family transcription regulator</fullName>
    </submittedName>
</protein>
<dbReference type="SMART" id="SM00344">
    <property type="entry name" value="HTH_ASNC"/>
    <property type="match status" value="1"/>
</dbReference>
<dbReference type="InterPro" id="IPR011017">
    <property type="entry name" value="TRASH_dom"/>
</dbReference>
<keyword evidence="2" id="KW-0238">DNA-binding</keyword>
<keyword evidence="3" id="KW-0804">Transcription</keyword>
<dbReference type="PANTHER" id="PTHR30154:SF34">
    <property type="entry name" value="TRANSCRIPTIONAL REGULATOR AZLB"/>
    <property type="match status" value="1"/>
</dbReference>
<dbReference type="InterPro" id="IPR011991">
    <property type="entry name" value="ArsR-like_HTH"/>
</dbReference>
<dbReference type="RefSeq" id="WP_015409713.1">
    <property type="nucleotide sequence ID" value="NC_020388.1"/>
</dbReference>
<dbReference type="InterPro" id="IPR000485">
    <property type="entry name" value="AsnC-type_HTH_dom"/>
</dbReference>
<evidence type="ECO:0000313" key="5">
    <source>
        <dbReference type="EMBL" id="CCQ36947.1"/>
    </source>
</evidence>
<dbReference type="STRING" id="268739.Nmlp_2795"/>
<proteinExistence type="predicted"/>
<organism evidence="5 6">
    <name type="scientific">Natronomonas moolapensis (strain DSM 18674 / CECT 7526 / JCM 14361 / 8.8.11)</name>
    <dbReference type="NCBI Taxonomy" id="268739"/>
    <lineage>
        <taxon>Archaea</taxon>
        <taxon>Methanobacteriati</taxon>
        <taxon>Methanobacteriota</taxon>
        <taxon>Stenosarchaea group</taxon>
        <taxon>Halobacteria</taxon>
        <taxon>Halobacteriales</taxon>
        <taxon>Natronomonadaceae</taxon>
        <taxon>Natronomonas</taxon>
    </lineage>
</organism>
<dbReference type="HOGENOM" id="CLU_091233_4_0_2"/>